<proteinExistence type="predicted"/>
<accession>A0A1I5Z117</accession>
<dbReference type="GO" id="GO:0016787">
    <property type="term" value="F:hydrolase activity"/>
    <property type="evidence" value="ECO:0007669"/>
    <property type="project" value="InterPro"/>
</dbReference>
<feature type="domain" description="3-keto-alpha-glucoside-1,2-lyase/3-keto-2-hydroxy-glucal hydratase" evidence="1">
    <location>
        <begin position="55"/>
        <end position="263"/>
    </location>
</feature>
<gene>
    <name evidence="2" type="ORF">SAMN05444277_11563</name>
</gene>
<protein>
    <recommendedName>
        <fullName evidence="1">3-keto-alpha-glucoside-1,2-lyase/3-keto-2-hydroxy-glucal hydratase domain-containing protein</fullName>
    </recommendedName>
</protein>
<dbReference type="Gene3D" id="2.60.120.560">
    <property type="entry name" value="Exo-inulinase, domain 1"/>
    <property type="match status" value="1"/>
</dbReference>
<name>A0A1I5Z117_9BACT</name>
<evidence type="ECO:0000313" key="3">
    <source>
        <dbReference type="Proteomes" id="UP000199031"/>
    </source>
</evidence>
<dbReference type="Proteomes" id="UP000199031">
    <property type="component" value="Unassembled WGS sequence"/>
</dbReference>
<dbReference type="InterPro" id="IPR010496">
    <property type="entry name" value="AL/BT2_dom"/>
</dbReference>
<organism evidence="2 3">
    <name type="scientific">Parafilimonas terrae</name>
    <dbReference type="NCBI Taxonomy" id="1465490"/>
    <lineage>
        <taxon>Bacteria</taxon>
        <taxon>Pseudomonadati</taxon>
        <taxon>Bacteroidota</taxon>
        <taxon>Chitinophagia</taxon>
        <taxon>Chitinophagales</taxon>
        <taxon>Chitinophagaceae</taxon>
        <taxon>Parafilimonas</taxon>
    </lineage>
</organism>
<evidence type="ECO:0000259" key="1">
    <source>
        <dbReference type="Pfam" id="PF06439"/>
    </source>
</evidence>
<dbReference type="AlphaFoldDB" id="A0A1I5Z117"/>
<dbReference type="EMBL" id="FOXQ01000015">
    <property type="protein sequence ID" value="SFQ50109.1"/>
    <property type="molecule type" value="Genomic_DNA"/>
</dbReference>
<keyword evidence="3" id="KW-1185">Reference proteome</keyword>
<dbReference type="STRING" id="1465490.SAMN05444277_11563"/>
<sequence length="266" mass="30262">MQVHAVSNASMAGKKMYWKNIKIKTSDLTPKAFPKDVFIVNTIPNNLSKDEAGSGWKLLFDGKTSNGWRGAFKKRFPDHGWKIDSGMITVLKSHGEQGKNGGDIVTLNEYSAFDLTFQFKLTPGANSGVKYFVTLNEKSDSSAIGLEYQVLDDKLHPDAKLGRNGNRTLSSLYDMIPANKSERYFNQPGKWNWGRIIVYPNNHVEHWLNGIKVLEYERGSKEFKDLVAISKYKIWENFGEEKEGHILLQDHGDEVSYRSIKIKELK</sequence>
<reference evidence="2 3" key="1">
    <citation type="submission" date="2016-10" db="EMBL/GenBank/DDBJ databases">
        <authorList>
            <person name="de Groot N.N."/>
        </authorList>
    </citation>
    <scope>NUCLEOTIDE SEQUENCE [LARGE SCALE GENOMIC DNA]</scope>
    <source>
        <strain evidence="2 3">DSM 28286</strain>
    </source>
</reference>
<evidence type="ECO:0000313" key="2">
    <source>
        <dbReference type="EMBL" id="SFQ50109.1"/>
    </source>
</evidence>
<dbReference type="Pfam" id="PF06439">
    <property type="entry name" value="3keto-disac_hyd"/>
    <property type="match status" value="1"/>
</dbReference>